<feature type="binding site" evidence="2">
    <location>
        <position position="40"/>
    </location>
    <ligand>
        <name>Mg(2+)</name>
        <dbReference type="ChEBI" id="CHEBI:18420"/>
        <label>3</label>
    </ligand>
</feature>
<comment type="miscellaneous">
    <text evidence="2">Reaction mechanism of ThiL seems to utilize a direct, inline transfer of the gamma-phosphate of ATP to TMP rather than a phosphorylated enzyme intermediate.</text>
</comment>
<evidence type="ECO:0000256" key="1">
    <source>
        <dbReference type="ARBA" id="ARBA00022977"/>
    </source>
</evidence>
<keyword evidence="2" id="KW-0808">Transferase</keyword>
<feature type="binding site" evidence="2">
    <location>
        <position position="64"/>
    </location>
    <ligand>
        <name>substrate</name>
    </ligand>
</feature>
<dbReference type="InterPro" id="IPR036676">
    <property type="entry name" value="PurM-like_C_sf"/>
</dbReference>
<dbReference type="Pfam" id="PF00586">
    <property type="entry name" value="AIRS"/>
    <property type="match status" value="1"/>
</dbReference>
<feature type="binding site" evidence="2">
    <location>
        <position position="57"/>
    </location>
    <ligand>
        <name>Mg(2+)</name>
        <dbReference type="ChEBI" id="CHEBI:18420"/>
        <label>2</label>
    </ligand>
</feature>
<feature type="binding site" evidence="2">
    <location>
        <position position="85"/>
    </location>
    <ligand>
        <name>Mg(2+)</name>
        <dbReference type="ChEBI" id="CHEBI:18420"/>
        <label>2</label>
    </ligand>
</feature>
<feature type="binding site" evidence="2">
    <location>
        <position position="209"/>
    </location>
    <ligand>
        <name>Mg(2+)</name>
        <dbReference type="ChEBI" id="CHEBI:18420"/>
        <label>5</label>
    </ligand>
</feature>
<name>A0ABU1ATC9_9BACT</name>
<feature type="binding site" evidence="2">
    <location>
        <position position="40"/>
    </location>
    <ligand>
        <name>Mg(2+)</name>
        <dbReference type="ChEBI" id="CHEBI:18420"/>
        <label>4</label>
    </ligand>
</feature>
<feature type="binding site" evidence="2">
    <location>
        <position position="55"/>
    </location>
    <ligand>
        <name>Mg(2+)</name>
        <dbReference type="ChEBI" id="CHEBI:18420"/>
        <label>4</label>
    </ligand>
</feature>
<keyword evidence="5" id="KW-1185">Reference proteome</keyword>
<keyword evidence="2" id="KW-0460">Magnesium</keyword>
<evidence type="ECO:0000256" key="2">
    <source>
        <dbReference type="HAMAP-Rule" id="MF_02128"/>
    </source>
</evidence>
<organism evidence="4 5">
    <name type="scientific">Thalassobacterium maritimum</name>
    <dbReference type="NCBI Taxonomy" id="3041265"/>
    <lineage>
        <taxon>Bacteria</taxon>
        <taxon>Pseudomonadati</taxon>
        <taxon>Verrucomicrobiota</taxon>
        <taxon>Opitutia</taxon>
        <taxon>Puniceicoccales</taxon>
        <taxon>Coraliomargaritaceae</taxon>
        <taxon>Thalassobacterium</taxon>
    </lineage>
</organism>
<dbReference type="Gene3D" id="3.30.1330.10">
    <property type="entry name" value="PurM-like, N-terminal domain"/>
    <property type="match status" value="1"/>
</dbReference>
<accession>A0ABU1ATC9</accession>
<feature type="binding site" evidence="2">
    <location>
        <begin position="132"/>
        <end position="133"/>
    </location>
    <ligand>
        <name>ATP</name>
        <dbReference type="ChEBI" id="CHEBI:30616"/>
    </ligand>
</feature>
<dbReference type="PIRSF" id="PIRSF005303">
    <property type="entry name" value="Thiam_monoph_kin"/>
    <property type="match status" value="1"/>
</dbReference>
<feature type="binding site" evidence="2">
    <location>
        <position position="56"/>
    </location>
    <ligand>
        <name>Mg(2+)</name>
        <dbReference type="ChEBI" id="CHEBI:18420"/>
        <label>1</label>
    </ligand>
</feature>
<evidence type="ECO:0000259" key="3">
    <source>
        <dbReference type="Pfam" id="PF00586"/>
    </source>
</evidence>
<dbReference type="RefSeq" id="WP_308949541.1">
    <property type="nucleotide sequence ID" value="NZ_JARXHW010000014.1"/>
</dbReference>
<dbReference type="Proteomes" id="UP001225316">
    <property type="component" value="Unassembled WGS sequence"/>
</dbReference>
<feature type="binding site" evidence="2">
    <location>
        <position position="318"/>
    </location>
    <ligand>
        <name>substrate</name>
    </ligand>
</feature>
<comment type="caution">
    <text evidence="2">Lacks conserved residue(s) required for the propagation of feature annotation.</text>
</comment>
<dbReference type="PANTHER" id="PTHR30270:SF0">
    <property type="entry name" value="THIAMINE-MONOPHOSPHATE KINASE"/>
    <property type="match status" value="1"/>
</dbReference>
<dbReference type="InterPro" id="IPR006283">
    <property type="entry name" value="ThiL-like"/>
</dbReference>
<dbReference type="EMBL" id="JARXHW010000014">
    <property type="protein sequence ID" value="MDQ8207404.1"/>
    <property type="molecule type" value="Genomic_DNA"/>
</dbReference>
<proteinExistence type="inferred from homology"/>
<feature type="binding site" evidence="2">
    <location>
        <position position="208"/>
    </location>
    <ligand>
        <name>ATP</name>
        <dbReference type="ChEBI" id="CHEBI:30616"/>
    </ligand>
</feature>
<feature type="binding site" evidence="2">
    <location>
        <position position="159"/>
    </location>
    <ligand>
        <name>ATP</name>
        <dbReference type="ChEBI" id="CHEBI:30616"/>
    </ligand>
</feature>
<keyword evidence="1 2" id="KW-0784">Thiamine biosynthesis</keyword>
<comment type="catalytic activity">
    <reaction evidence="2">
        <text>thiamine phosphate + ATP = thiamine diphosphate + ADP</text>
        <dbReference type="Rhea" id="RHEA:15913"/>
        <dbReference type="ChEBI" id="CHEBI:30616"/>
        <dbReference type="ChEBI" id="CHEBI:37575"/>
        <dbReference type="ChEBI" id="CHEBI:58937"/>
        <dbReference type="ChEBI" id="CHEBI:456216"/>
        <dbReference type="EC" id="2.7.4.16"/>
    </reaction>
</comment>
<dbReference type="SUPFAM" id="SSF56042">
    <property type="entry name" value="PurM C-terminal domain-like"/>
    <property type="match status" value="1"/>
</dbReference>
<feature type="binding site" evidence="2">
    <location>
        <position position="85"/>
    </location>
    <ligand>
        <name>Mg(2+)</name>
        <dbReference type="ChEBI" id="CHEBI:18420"/>
        <label>3</label>
    </ligand>
</feature>
<dbReference type="InterPro" id="IPR036921">
    <property type="entry name" value="PurM-like_N_sf"/>
</dbReference>
<comment type="function">
    <text evidence="2">Catalyzes the ATP-dependent phosphorylation of thiamine-monophosphate (TMP) to form thiamine-pyrophosphate (TPP), the active form of vitamin B1.</text>
</comment>
<sequence length="324" mass="35246">MFTDQPADSIYALGEVKLIHAIGEWLGDVSPPSPTGMGDDCALIDTSQVDRQLLTTDSVSYGRHFDDTVTARAAGEKLIKRNLSDIAAMGGYPGPALLNLLCAPNLRVDWLQEFILGIRQSCTRYQVPIVGGDIGTLPEGQFTASLSQTGYMRSQAILRSGAQAGDTLYVTGTLGGSIYHKHYSFEPRLAEGQWLAQSGQCTAMMDITDGIAKDLNALIPANCAAHIKLPALPLSPDAHRRASATGRSAIEHAFCDGEDYELLLCLRANCKTAEFEASWQQRFPETPLTRIGRLETLTGEARYIDADSKEALPWVKGFEHLTEQ</sequence>
<comment type="pathway">
    <text evidence="2">Cofactor biosynthesis; thiamine diphosphate biosynthesis; thiamine diphosphate from thiamine phosphate: step 1/1.</text>
</comment>
<evidence type="ECO:0000313" key="5">
    <source>
        <dbReference type="Proteomes" id="UP001225316"/>
    </source>
</evidence>
<protein>
    <recommendedName>
        <fullName evidence="2">Thiamine-monophosphate kinase</fullName>
        <shortName evidence="2">TMP kinase</shortName>
        <shortName evidence="2">Thiamine-phosphate kinase</shortName>
        <ecNumber evidence="2">2.7.4.16</ecNumber>
    </recommendedName>
</protein>
<dbReference type="HAMAP" id="MF_02128">
    <property type="entry name" value="TMP_kinase"/>
    <property type="match status" value="1"/>
</dbReference>
<dbReference type="SUPFAM" id="SSF55326">
    <property type="entry name" value="PurM N-terminal domain-like"/>
    <property type="match status" value="1"/>
</dbReference>
<keyword evidence="2" id="KW-0479">Metal-binding</keyword>
<keyword evidence="2 4" id="KW-0418">Kinase</keyword>
<dbReference type="PANTHER" id="PTHR30270">
    <property type="entry name" value="THIAMINE-MONOPHOSPHATE KINASE"/>
    <property type="match status" value="1"/>
</dbReference>
<evidence type="ECO:0000313" key="4">
    <source>
        <dbReference type="EMBL" id="MDQ8207404.1"/>
    </source>
</evidence>
<reference evidence="4 5" key="1">
    <citation type="submission" date="2023-04" db="EMBL/GenBank/DDBJ databases">
        <title>A novel bacteria isolated from coastal sediment.</title>
        <authorList>
            <person name="Liu X.-J."/>
            <person name="Du Z.-J."/>
        </authorList>
    </citation>
    <scope>NUCLEOTIDE SEQUENCE [LARGE SCALE GENOMIC DNA]</scope>
    <source>
        <strain evidence="4 5">SDUM461003</strain>
    </source>
</reference>
<feature type="binding site" evidence="2">
    <location>
        <position position="85"/>
    </location>
    <ligand>
        <name>Mg(2+)</name>
        <dbReference type="ChEBI" id="CHEBI:18420"/>
        <label>4</label>
    </ligand>
</feature>
<feature type="binding site" evidence="2">
    <location>
        <position position="133"/>
    </location>
    <ligand>
        <name>Mg(2+)</name>
        <dbReference type="ChEBI" id="CHEBI:18420"/>
        <label>1</label>
    </ligand>
</feature>
<gene>
    <name evidence="2" type="primary">thiL</name>
    <name evidence="4" type="ORF">QEH52_07785</name>
</gene>
<keyword evidence="2" id="KW-0547">Nucleotide-binding</keyword>
<dbReference type="CDD" id="cd02194">
    <property type="entry name" value="ThiL"/>
    <property type="match status" value="1"/>
</dbReference>
<dbReference type="GO" id="GO:0016301">
    <property type="term" value="F:kinase activity"/>
    <property type="evidence" value="ECO:0007669"/>
    <property type="project" value="UniProtKB-KW"/>
</dbReference>
<feature type="binding site" evidence="2">
    <location>
        <position position="206"/>
    </location>
    <ligand>
        <name>Mg(2+)</name>
        <dbReference type="ChEBI" id="CHEBI:18420"/>
        <label>3</label>
    </ligand>
</feature>
<comment type="caution">
    <text evidence="4">The sequence shown here is derived from an EMBL/GenBank/DDBJ whole genome shotgun (WGS) entry which is preliminary data.</text>
</comment>
<dbReference type="Gene3D" id="3.90.650.10">
    <property type="entry name" value="PurM-like C-terminal domain"/>
    <property type="match status" value="1"/>
</dbReference>
<dbReference type="EC" id="2.7.4.16" evidence="2"/>
<comment type="similarity">
    <text evidence="2">Belongs to the thiamine-monophosphate kinase family.</text>
</comment>
<keyword evidence="2" id="KW-0067">ATP-binding</keyword>
<feature type="binding site" evidence="2">
    <location>
        <position position="258"/>
    </location>
    <ligand>
        <name>substrate</name>
    </ligand>
</feature>
<feature type="binding site" evidence="2">
    <location>
        <position position="57"/>
    </location>
    <ligand>
        <name>Mg(2+)</name>
        <dbReference type="ChEBI" id="CHEBI:18420"/>
        <label>1</label>
    </ligand>
</feature>
<dbReference type="InterPro" id="IPR016188">
    <property type="entry name" value="PurM-like_N"/>
</dbReference>
<feature type="domain" description="PurM-like N-terminal" evidence="3">
    <location>
        <begin position="38"/>
        <end position="150"/>
    </location>
</feature>